<comment type="similarity">
    <text evidence="6">Belongs to the major facilitator superfamily. Spinster (TC 2.A.1.49) family.</text>
</comment>
<feature type="compositionally biased region" description="Low complexity" evidence="7">
    <location>
        <begin position="769"/>
        <end position="780"/>
    </location>
</feature>
<feature type="transmembrane region" description="Helical" evidence="8">
    <location>
        <begin position="186"/>
        <end position="209"/>
    </location>
</feature>
<feature type="transmembrane region" description="Helical" evidence="8">
    <location>
        <begin position="288"/>
        <end position="310"/>
    </location>
</feature>
<dbReference type="PROSITE" id="PS50850">
    <property type="entry name" value="MFS"/>
    <property type="match status" value="1"/>
</dbReference>
<dbReference type="InterPro" id="IPR036259">
    <property type="entry name" value="MFS_trans_sf"/>
</dbReference>
<protein>
    <submittedName>
        <fullName evidence="10">G8233 protein</fullName>
    </submittedName>
</protein>
<feature type="compositionally biased region" description="Polar residues" evidence="7">
    <location>
        <begin position="24"/>
        <end position="33"/>
    </location>
</feature>
<feature type="transmembrane region" description="Helical" evidence="8">
    <location>
        <begin position="101"/>
        <end position="119"/>
    </location>
</feature>
<keyword evidence="2" id="KW-0813">Transport</keyword>
<feature type="compositionally biased region" description="Polar residues" evidence="7">
    <location>
        <begin position="580"/>
        <end position="590"/>
    </location>
</feature>
<comment type="subcellular location">
    <subcellularLocation>
        <location evidence="1">Membrane</location>
        <topology evidence="1">Multi-pass membrane protein</topology>
    </subcellularLocation>
</comment>
<gene>
    <name evidence="10" type="primary">g8233</name>
    <name evidence="10" type="ORF">VP750_LOCUS7078</name>
</gene>
<evidence type="ECO:0000256" key="6">
    <source>
        <dbReference type="ARBA" id="ARBA00024338"/>
    </source>
</evidence>
<feature type="transmembrane region" description="Helical" evidence="8">
    <location>
        <begin position="152"/>
        <end position="174"/>
    </location>
</feature>
<dbReference type="InterPro" id="IPR020846">
    <property type="entry name" value="MFS_dom"/>
</dbReference>
<feature type="transmembrane region" description="Helical" evidence="8">
    <location>
        <begin position="360"/>
        <end position="379"/>
    </location>
</feature>
<feature type="region of interest" description="Disordered" evidence="7">
    <location>
        <begin position="653"/>
        <end position="696"/>
    </location>
</feature>
<proteinExistence type="inferred from homology"/>
<dbReference type="EMBL" id="CAXHTA020000012">
    <property type="protein sequence ID" value="CAL5225419.1"/>
    <property type="molecule type" value="Genomic_DNA"/>
</dbReference>
<reference evidence="10 11" key="1">
    <citation type="submission" date="2024-06" db="EMBL/GenBank/DDBJ databases">
        <authorList>
            <person name="Kraege A."/>
            <person name="Thomma B."/>
        </authorList>
    </citation>
    <scope>NUCLEOTIDE SEQUENCE [LARGE SCALE GENOMIC DNA]</scope>
</reference>
<evidence type="ECO:0000256" key="8">
    <source>
        <dbReference type="SAM" id="Phobius"/>
    </source>
</evidence>
<feature type="compositionally biased region" description="Pro residues" evidence="7">
    <location>
        <begin position="737"/>
        <end position="747"/>
    </location>
</feature>
<evidence type="ECO:0000256" key="1">
    <source>
        <dbReference type="ARBA" id="ARBA00004141"/>
    </source>
</evidence>
<feature type="region of interest" description="Disordered" evidence="7">
    <location>
        <begin position="1"/>
        <end position="48"/>
    </location>
</feature>
<evidence type="ECO:0000256" key="2">
    <source>
        <dbReference type="ARBA" id="ARBA00022448"/>
    </source>
</evidence>
<keyword evidence="3 8" id="KW-0812">Transmembrane</keyword>
<dbReference type="InterPro" id="IPR011701">
    <property type="entry name" value="MFS"/>
</dbReference>
<dbReference type="SUPFAM" id="SSF103473">
    <property type="entry name" value="MFS general substrate transporter"/>
    <property type="match status" value="1"/>
</dbReference>
<name>A0ABP1G2C7_9CHLO</name>
<dbReference type="Proteomes" id="UP001497392">
    <property type="component" value="Unassembled WGS sequence"/>
</dbReference>
<feature type="region of interest" description="Disordered" evidence="7">
    <location>
        <begin position="560"/>
        <end position="590"/>
    </location>
</feature>
<feature type="transmembrane region" description="Helical" evidence="8">
    <location>
        <begin position="322"/>
        <end position="348"/>
    </location>
</feature>
<feature type="region of interest" description="Disordered" evidence="7">
    <location>
        <begin position="708"/>
        <end position="848"/>
    </location>
</feature>
<accession>A0ABP1G2C7</accession>
<evidence type="ECO:0000256" key="7">
    <source>
        <dbReference type="SAM" id="MobiDB-lite"/>
    </source>
</evidence>
<feature type="transmembrane region" description="Helical" evidence="8">
    <location>
        <begin position="505"/>
        <end position="527"/>
    </location>
</feature>
<evidence type="ECO:0000256" key="4">
    <source>
        <dbReference type="ARBA" id="ARBA00022989"/>
    </source>
</evidence>
<feature type="transmembrane region" description="Helical" evidence="8">
    <location>
        <begin position="126"/>
        <end position="146"/>
    </location>
</feature>
<evidence type="ECO:0000313" key="11">
    <source>
        <dbReference type="Proteomes" id="UP001497392"/>
    </source>
</evidence>
<dbReference type="InterPro" id="IPR044770">
    <property type="entry name" value="MFS_spinster-like"/>
</dbReference>
<dbReference type="Pfam" id="PF07690">
    <property type="entry name" value="MFS_1"/>
    <property type="match status" value="1"/>
</dbReference>
<evidence type="ECO:0000313" key="10">
    <source>
        <dbReference type="EMBL" id="CAL5225419.1"/>
    </source>
</evidence>
<feature type="compositionally biased region" description="Basic and acidic residues" evidence="7">
    <location>
        <begin position="828"/>
        <end position="848"/>
    </location>
</feature>
<dbReference type="PANTHER" id="PTHR23505:SF52">
    <property type="entry name" value="MAJOR FACILITATOR SUPERFAMILY PROTEIN"/>
    <property type="match status" value="1"/>
</dbReference>
<evidence type="ECO:0000259" key="9">
    <source>
        <dbReference type="PROSITE" id="PS50850"/>
    </source>
</evidence>
<keyword evidence="11" id="KW-1185">Reference proteome</keyword>
<evidence type="ECO:0000256" key="5">
    <source>
        <dbReference type="ARBA" id="ARBA00023136"/>
    </source>
</evidence>
<evidence type="ECO:0000256" key="3">
    <source>
        <dbReference type="ARBA" id="ARBA00022692"/>
    </source>
</evidence>
<dbReference type="PANTHER" id="PTHR23505">
    <property type="entry name" value="SPINSTER"/>
    <property type="match status" value="1"/>
</dbReference>
<comment type="caution">
    <text evidence="10">The sequence shown here is derived from an EMBL/GenBank/DDBJ whole genome shotgun (WGS) entry which is preliminary data.</text>
</comment>
<keyword evidence="4 8" id="KW-1133">Transmembrane helix</keyword>
<feature type="domain" description="Major facilitator superfamily (MFS) profile" evidence="9">
    <location>
        <begin position="62"/>
        <end position="533"/>
    </location>
</feature>
<keyword evidence="5 8" id="KW-0472">Membrane</keyword>
<feature type="transmembrane region" description="Helical" evidence="8">
    <location>
        <begin position="399"/>
        <end position="423"/>
    </location>
</feature>
<organism evidence="10 11">
    <name type="scientific">Coccomyxa viridis</name>
    <dbReference type="NCBI Taxonomy" id="1274662"/>
    <lineage>
        <taxon>Eukaryota</taxon>
        <taxon>Viridiplantae</taxon>
        <taxon>Chlorophyta</taxon>
        <taxon>core chlorophytes</taxon>
        <taxon>Trebouxiophyceae</taxon>
        <taxon>Trebouxiophyceae incertae sedis</taxon>
        <taxon>Coccomyxaceae</taxon>
        <taxon>Coccomyxa</taxon>
    </lineage>
</organism>
<sequence length="848" mass="90096">MVGGLPNGKVNGRTTKEAGASKENLINGSSPSEKQGPKQAASNAHVGGAVRRRITKWQRRRTTAALAIAHTAEEADRVLLTSMYLAIGNSLQALPSQLGQLTMWRALVQAIFIPVVGILGNDYDRILLICIGSVVWGAMSTGFGFARDLKQATAWAALSGIGLALVIPCVQAIVAELYSPYERGRAFGFLFTVSALGGMIGAFCAISFGNRVLGGLEVWRILFWAMAGLAILTCIVTGLMGVEPRRYLPKKDKVTYLPGEKQPSWMTKLKEKSKDVFRGVGTVFRTGSFLLILAGNIISVIIGLGLGYKIMYLQLLGFSDVVTAAIGVCTSVGAAIGFLIGGGAGDYFSIKFPNAARPAINQISLVFAAPLYIAFLKGLPANSKYATGYPHSQDHWGAVYGFVGFLIALFGTWPAANNAAIFAEVVPERIRTSVYAFDKCASGAIGALGAPLIGVLAERVFGFQGSVGGHGHGASGDPGAHRSPMISAAAALRNVDNARAIENGILYMTVIPMFLKFVLYGGLYWTLPKDRVEELEDMESEEEEEEQGHHDSAAALVEGSIHGNKPESGDGSGGGGERGQSLTQRMPTMQRTATIRRQLRGEQLGQRYMSVDFATLGREAIRGMLNPGGRPASELNPLAIFAGAAYDLTKDTARTSQSRAELDRKYRKTGSAVVSRAAVNHNAPEKKKARNFASLPAVAPSTDLRAHLRKFQPPPPSDPHSSGGPHTSGGGQNLERIPPPRGAPPGLPKFRASGQTIDNDDKGKENNPAEALGSAEARAAQGLAQDSPPAGQQSARVTPHPAYDPNIRVSPSSSRRRSGSGSIAMPRVTEEQAEAKEQDSAEEDNARK</sequence>
<dbReference type="Gene3D" id="1.20.1250.20">
    <property type="entry name" value="MFS general substrate transporter like domains"/>
    <property type="match status" value="1"/>
</dbReference>
<feature type="transmembrane region" description="Helical" evidence="8">
    <location>
        <begin position="221"/>
        <end position="242"/>
    </location>
</feature>